<dbReference type="Gene3D" id="3.60.40.10">
    <property type="entry name" value="PPM-type phosphatase domain"/>
    <property type="match status" value="1"/>
</dbReference>
<dbReference type="SUPFAM" id="SSF81606">
    <property type="entry name" value="PP2C-like"/>
    <property type="match status" value="1"/>
</dbReference>
<sequence length="223" mass="24375">MFPPSVFKSSSLQYGVHCISSRRGAYLYHQSPSLPSAARFRAAGAFALGQHSPTTVMHGGRSGAGDSVWWAGEVIFRDQPCSRLLKPRGPSLGRGLGDMWLKFPVHVTNILFALKNETYFLNEVTKTPPYMLHTPDVLHADSYPGAFLILGSDGLEDVAFTHWGMDISDLVRAIAANSHHAGNIVAVELLWQVFGGDSEKNIYGSVSTGEYDRGRIDDITIPL</sequence>
<name>A0AAD7FHT5_9AGAR</name>
<comment type="caution">
    <text evidence="1">The sequence shown here is derived from an EMBL/GenBank/DDBJ whole genome shotgun (WGS) entry which is preliminary data.</text>
</comment>
<accession>A0AAD7FHT5</accession>
<dbReference type="EMBL" id="JARKIF010000018">
    <property type="protein sequence ID" value="KAJ7619558.1"/>
    <property type="molecule type" value="Genomic_DNA"/>
</dbReference>
<dbReference type="AlphaFoldDB" id="A0AAD7FHT5"/>
<gene>
    <name evidence="1" type="ORF">FB45DRAFT_1007134</name>
</gene>
<reference evidence="1" key="1">
    <citation type="submission" date="2023-03" db="EMBL/GenBank/DDBJ databases">
        <title>Massive genome expansion in bonnet fungi (Mycena s.s.) driven by repeated elements and novel gene families across ecological guilds.</title>
        <authorList>
            <consortium name="Lawrence Berkeley National Laboratory"/>
            <person name="Harder C.B."/>
            <person name="Miyauchi S."/>
            <person name="Viragh M."/>
            <person name="Kuo A."/>
            <person name="Thoen E."/>
            <person name="Andreopoulos B."/>
            <person name="Lu D."/>
            <person name="Skrede I."/>
            <person name="Drula E."/>
            <person name="Henrissat B."/>
            <person name="Morin E."/>
            <person name="Kohler A."/>
            <person name="Barry K."/>
            <person name="LaButti K."/>
            <person name="Morin E."/>
            <person name="Salamov A."/>
            <person name="Lipzen A."/>
            <person name="Mereny Z."/>
            <person name="Hegedus B."/>
            <person name="Baldrian P."/>
            <person name="Stursova M."/>
            <person name="Weitz H."/>
            <person name="Taylor A."/>
            <person name="Grigoriev I.V."/>
            <person name="Nagy L.G."/>
            <person name="Martin F."/>
            <person name="Kauserud H."/>
        </authorList>
    </citation>
    <scope>NUCLEOTIDE SEQUENCE</scope>
    <source>
        <strain evidence="1">9284</strain>
    </source>
</reference>
<keyword evidence="2" id="KW-1185">Reference proteome</keyword>
<dbReference type="InterPro" id="IPR036457">
    <property type="entry name" value="PPM-type-like_dom_sf"/>
</dbReference>
<protein>
    <submittedName>
        <fullName evidence="1">Uncharacterized protein</fullName>
    </submittedName>
</protein>
<evidence type="ECO:0000313" key="2">
    <source>
        <dbReference type="Proteomes" id="UP001221142"/>
    </source>
</evidence>
<organism evidence="1 2">
    <name type="scientific">Roridomyces roridus</name>
    <dbReference type="NCBI Taxonomy" id="1738132"/>
    <lineage>
        <taxon>Eukaryota</taxon>
        <taxon>Fungi</taxon>
        <taxon>Dikarya</taxon>
        <taxon>Basidiomycota</taxon>
        <taxon>Agaricomycotina</taxon>
        <taxon>Agaricomycetes</taxon>
        <taxon>Agaricomycetidae</taxon>
        <taxon>Agaricales</taxon>
        <taxon>Marasmiineae</taxon>
        <taxon>Mycenaceae</taxon>
        <taxon>Roridomyces</taxon>
    </lineage>
</organism>
<proteinExistence type="predicted"/>
<dbReference type="Proteomes" id="UP001221142">
    <property type="component" value="Unassembled WGS sequence"/>
</dbReference>
<evidence type="ECO:0000313" key="1">
    <source>
        <dbReference type="EMBL" id="KAJ7619558.1"/>
    </source>
</evidence>